<feature type="transmembrane region" description="Helical" evidence="1">
    <location>
        <begin position="67"/>
        <end position="88"/>
    </location>
</feature>
<keyword evidence="1" id="KW-0472">Membrane</keyword>
<dbReference type="EMBL" id="RQZF01000003">
    <property type="protein sequence ID" value="RRC95595.1"/>
    <property type="molecule type" value="Genomic_DNA"/>
</dbReference>
<dbReference type="Proteomes" id="UP000280444">
    <property type="component" value="Unassembled WGS sequence"/>
</dbReference>
<feature type="transmembrane region" description="Helical" evidence="1">
    <location>
        <begin position="28"/>
        <end position="55"/>
    </location>
</feature>
<keyword evidence="1" id="KW-1133">Transmembrane helix</keyword>
<protein>
    <submittedName>
        <fullName evidence="2">Zinc ribbon domain-containing protein</fullName>
    </submittedName>
</protein>
<keyword evidence="3" id="KW-1185">Reference proteome</keyword>
<evidence type="ECO:0000256" key="1">
    <source>
        <dbReference type="SAM" id="Phobius"/>
    </source>
</evidence>
<dbReference type="OrthoDB" id="3259185at2"/>
<name>A0A3P1SFS4_9ACTO</name>
<sequence>MREEHGQTSSPYEANAPKQYDVQPWRKVVYYLGGAMVILGVVLFASVFFTFSTVFFRGPNLGAANDLLGGIGFGSFPLSFAGIFLVGLGRILQSVGRQGLAGSGIILSPQQEVDDAEPWNRAEGAQKQDQLEETPLMRDALTRMGTSQEIIKVRCRNCGELDSEDARYCSTCGQPMA</sequence>
<evidence type="ECO:0000313" key="3">
    <source>
        <dbReference type="Proteomes" id="UP000280444"/>
    </source>
</evidence>
<proteinExistence type="predicted"/>
<comment type="caution">
    <text evidence="2">The sequence shown here is derived from an EMBL/GenBank/DDBJ whole genome shotgun (WGS) entry which is preliminary data.</text>
</comment>
<evidence type="ECO:0000313" key="2">
    <source>
        <dbReference type="EMBL" id="RRC95595.1"/>
    </source>
</evidence>
<dbReference type="RefSeq" id="WP_124869391.1">
    <property type="nucleotide sequence ID" value="NZ_RQZF01000003.1"/>
</dbReference>
<organism evidence="2 3">
    <name type="scientific">Schaalia canis</name>
    <dbReference type="NCBI Taxonomy" id="100469"/>
    <lineage>
        <taxon>Bacteria</taxon>
        <taxon>Bacillati</taxon>
        <taxon>Actinomycetota</taxon>
        <taxon>Actinomycetes</taxon>
        <taxon>Actinomycetales</taxon>
        <taxon>Actinomycetaceae</taxon>
        <taxon>Schaalia</taxon>
    </lineage>
</organism>
<reference evidence="2 3" key="1">
    <citation type="submission" date="2018-11" db="EMBL/GenBank/DDBJ databases">
        <title>Genomes From Bacteria Associated with the Canine Oral Cavity: a Test Case for Automated Genome-Based Taxonomic Assignment.</title>
        <authorList>
            <person name="Coil D.A."/>
            <person name="Jospin G."/>
            <person name="Darling A.E."/>
            <person name="Wallis C."/>
            <person name="Davis I.J."/>
            <person name="Harris S."/>
            <person name="Eisen J.A."/>
            <person name="Holcombe L.J."/>
            <person name="O'Flynn C."/>
        </authorList>
    </citation>
    <scope>NUCLEOTIDE SEQUENCE [LARGE SCALE GENOMIC DNA]</scope>
    <source>
        <strain evidence="2 3">OH770</strain>
    </source>
</reference>
<gene>
    <name evidence="2" type="ORF">EII11_04815</name>
</gene>
<keyword evidence="1" id="KW-0812">Transmembrane</keyword>
<accession>A0A3P1SFS4</accession>
<dbReference type="AlphaFoldDB" id="A0A3P1SFS4"/>